<name>A0A3N6RFN4_BRACR</name>
<dbReference type="AlphaFoldDB" id="A0A3N6RFN4"/>
<gene>
    <name evidence="1" type="ORF">F2Q68_00008614</name>
</gene>
<sequence length="120" mass="12904">MATDLGHARLRRAIVGGGFHPGTNPVQESDPIVLKFDKKKRSPKRMKVHPELEQTVLLPALDGRSSICSILQILRAADAPRSSSSLWLLKVVEDGDLSRAGAQPATAPHFAFISSAALGR</sequence>
<dbReference type="EMBL" id="QGKW02000717">
    <property type="protein sequence ID" value="KAF2597206.1"/>
    <property type="molecule type" value="Genomic_DNA"/>
</dbReference>
<proteinExistence type="predicted"/>
<evidence type="ECO:0000313" key="2">
    <source>
        <dbReference type="Proteomes" id="UP000712281"/>
    </source>
</evidence>
<dbReference type="Proteomes" id="UP000712281">
    <property type="component" value="Unassembled WGS sequence"/>
</dbReference>
<evidence type="ECO:0000313" key="1">
    <source>
        <dbReference type="EMBL" id="KAF2597206.1"/>
    </source>
</evidence>
<protein>
    <submittedName>
        <fullName evidence="1">Uncharacterized protein</fullName>
    </submittedName>
</protein>
<reference evidence="1" key="1">
    <citation type="submission" date="2019-12" db="EMBL/GenBank/DDBJ databases">
        <title>Genome sequencing and annotation of Brassica cretica.</title>
        <authorList>
            <person name="Studholme D.J."/>
            <person name="Sarris P.F."/>
        </authorList>
    </citation>
    <scope>NUCLEOTIDE SEQUENCE</scope>
    <source>
        <strain evidence="1">PFS-001/15</strain>
        <tissue evidence="1">Leaf</tissue>
    </source>
</reference>
<organism evidence="1 2">
    <name type="scientific">Brassica cretica</name>
    <name type="common">Mustard</name>
    <dbReference type="NCBI Taxonomy" id="69181"/>
    <lineage>
        <taxon>Eukaryota</taxon>
        <taxon>Viridiplantae</taxon>
        <taxon>Streptophyta</taxon>
        <taxon>Embryophyta</taxon>
        <taxon>Tracheophyta</taxon>
        <taxon>Spermatophyta</taxon>
        <taxon>Magnoliopsida</taxon>
        <taxon>eudicotyledons</taxon>
        <taxon>Gunneridae</taxon>
        <taxon>Pentapetalae</taxon>
        <taxon>rosids</taxon>
        <taxon>malvids</taxon>
        <taxon>Brassicales</taxon>
        <taxon>Brassicaceae</taxon>
        <taxon>Brassiceae</taxon>
        <taxon>Brassica</taxon>
    </lineage>
</organism>
<comment type="caution">
    <text evidence="1">The sequence shown here is derived from an EMBL/GenBank/DDBJ whole genome shotgun (WGS) entry which is preliminary data.</text>
</comment>
<accession>A0A3N6RFN4</accession>